<keyword evidence="2" id="KW-1185">Reference proteome</keyword>
<protein>
    <submittedName>
        <fullName evidence="1">Uncharacterized protein</fullName>
    </submittedName>
</protein>
<dbReference type="RefSeq" id="WP_378979873.1">
    <property type="nucleotide sequence ID" value="NZ_JBHRVD010000001.1"/>
</dbReference>
<accession>A0ABV7MN96</accession>
<organism evidence="1 2">
    <name type="scientific">Mesorhizobium cantuariense</name>
    <dbReference type="NCBI Taxonomy" id="1300275"/>
    <lineage>
        <taxon>Bacteria</taxon>
        <taxon>Pseudomonadati</taxon>
        <taxon>Pseudomonadota</taxon>
        <taxon>Alphaproteobacteria</taxon>
        <taxon>Hyphomicrobiales</taxon>
        <taxon>Phyllobacteriaceae</taxon>
        <taxon>Mesorhizobium</taxon>
    </lineage>
</organism>
<comment type="caution">
    <text evidence="1">The sequence shown here is derived from an EMBL/GenBank/DDBJ whole genome shotgun (WGS) entry which is preliminary data.</text>
</comment>
<proteinExistence type="predicted"/>
<sequence>MLDTVSGSLGVPIDGKRIVSKMEVFSRAQYKRLEEANPGELVRFAEGEGSTLAIVTSKSQNETFGYLLLSSTADNFEGPEFTLFEPNDPCLSYGLNWIIELVEDERSVPRSRAGVDQLGVIRLLAEGPAMIVRGAQPNDRKRLGLFNLQTGKFVGRERHEGAPCFAWTIWADATDMHRPGARPIAIFP</sequence>
<evidence type="ECO:0000313" key="2">
    <source>
        <dbReference type="Proteomes" id="UP001595648"/>
    </source>
</evidence>
<reference evidence="2" key="1">
    <citation type="journal article" date="2019" name="Int. J. Syst. Evol. Microbiol.">
        <title>The Global Catalogue of Microorganisms (GCM) 10K type strain sequencing project: providing services to taxonomists for standard genome sequencing and annotation.</title>
        <authorList>
            <consortium name="The Broad Institute Genomics Platform"/>
            <consortium name="The Broad Institute Genome Sequencing Center for Infectious Disease"/>
            <person name="Wu L."/>
            <person name="Ma J."/>
        </authorList>
    </citation>
    <scope>NUCLEOTIDE SEQUENCE [LARGE SCALE GENOMIC DNA]</scope>
    <source>
        <strain evidence="2">ICMP 19515</strain>
    </source>
</reference>
<dbReference type="EMBL" id="JBHRVD010000001">
    <property type="protein sequence ID" value="MFC3323340.1"/>
    <property type="molecule type" value="Genomic_DNA"/>
</dbReference>
<gene>
    <name evidence="1" type="ORF">ACFOJ9_16355</name>
</gene>
<evidence type="ECO:0000313" key="1">
    <source>
        <dbReference type="EMBL" id="MFC3323340.1"/>
    </source>
</evidence>
<name>A0ABV7MN96_9HYPH</name>
<dbReference type="Proteomes" id="UP001595648">
    <property type="component" value="Unassembled WGS sequence"/>
</dbReference>